<keyword evidence="1" id="KW-1133">Transmembrane helix</keyword>
<proteinExistence type="predicted"/>
<keyword evidence="3" id="KW-1185">Reference proteome</keyword>
<reference evidence="2 3" key="1">
    <citation type="submission" date="2024-06" db="EMBL/GenBank/DDBJ databases">
        <title>Sorghum-associated microbial communities from plants grown in Nebraska, USA.</title>
        <authorList>
            <person name="Schachtman D."/>
        </authorList>
    </citation>
    <scope>NUCLEOTIDE SEQUENCE [LARGE SCALE GENOMIC DNA]</scope>
    <source>
        <strain evidence="2 3">1757</strain>
    </source>
</reference>
<evidence type="ECO:0000256" key="1">
    <source>
        <dbReference type="SAM" id="Phobius"/>
    </source>
</evidence>
<name>A0ABV2PZG0_9GAMM</name>
<comment type="caution">
    <text evidence="2">The sequence shown here is derived from an EMBL/GenBank/DDBJ whole genome shotgun (WGS) entry which is preliminary data.</text>
</comment>
<dbReference type="EMBL" id="JBEPSD010000002">
    <property type="protein sequence ID" value="MET4570421.1"/>
    <property type="molecule type" value="Genomic_DNA"/>
</dbReference>
<protein>
    <submittedName>
        <fullName evidence="2">Uncharacterized membrane protein YoaK (UPF0700 family)</fullName>
    </submittedName>
</protein>
<keyword evidence="1" id="KW-0812">Transmembrane</keyword>
<evidence type="ECO:0000313" key="3">
    <source>
        <dbReference type="Proteomes" id="UP001549251"/>
    </source>
</evidence>
<feature type="transmembrane region" description="Helical" evidence="1">
    <location>
        <begin position="12"/>
        <end position="33"/>
    </location>
</feature>
<dbReference type="PANTHER" id="PTHR37314">
    <property type="entry name" value="SLR0142 PROTEIN"/>
    <property type="match status" value="1"/>
</dbReference>
<feature type="transmembrane region" description="Helical" evidence="1">
    <location>
        <begin position="60"/>
        <end position="81"/>
    </location>
</feature>
<dbReference type="PANTHER" id="PTHR37314:SF4">
    <property type="entry name" value="UPF0700 TRANSMEMBRANE PROTEIN YOAK"/>
    <property type="match status" value="1"/>
</dbReference>
<feature type="transmembrane region" description="Helical" evidence="1">
    <location>
        <begin position="199"/>
        <end position="216"/>
    </location>
</feature>
<feature type="transmembrane region" description="Helical" evidence="1">
    <location>
        <begin position="168"/>
        <end position="193"/>
    </location>
</feature>
<evidence type="ECO:0000313" key="2">
    <source>
        <dbReference type="EMBL" id="MET4570421.1"/>
    </source>
</evidence>
<feature type="transmembrane region" description="Helical" evidence="1">
    <location>
        <begin position="93"/>
        <end position="118"/>
    </location>
</feature>
<sequence length="230" mass="24310">MTVLRRLPRWAWIGGGILAFIAGMVNAAGYMGFRHQSITNLTGSTSLLGIAVGTGDGGEAWHWLLSISAFVIGALLSGLIVQQHTLKLGRRYGVALVLESLLLFAAVPLLDAGSSYGLDLAAMAAGLQNGMASTYSGMVFRTTHVSGMFTDLGIYIGQRLRGLEVDTLRIRVCLLVVVTFTLGSAVGAMLFQVLGERTLLIPAVLTGLCGVGYGVYRQYTLIRGIDADAA</sequence>
<dbReference type="InterPro" id="IPR010699">
    <property type="entry name" value="DUF1275"/>
</dbReference>
<keyword evidence="1" id="KW-0472">Membrane</keyword>
<accession>A0ABV2PZG0</accession>
<dbReference type="Pfam" id="PF06912">
    <property type="entry name" value="DUF1275"/>
    <property type="match status" value="1"/>
</dbReference>
<gene>
    <name evidence="2" type="ORF">ABIE04_002782</name>
</gene>
<dbReference type="RefSeq" id="WP_354551345.1">
    <property type="nucleotide sequence ID" value="NZ_JBEPSD010000002.1"/>
</dbReference>
<organism evidence="2 3">
    <name type="scientific">Rhodanobacter soli</name>
    <dbReference type="NCBI Taxonomy" id="590609"/>
    <lineage>
        <taxon>Bacteria</taxon>
        <taxon>Pseudomonadati</taxon>
        <taxon>Pseudomonadota</taxon>
        <taxon>Gammaproteobacteria</taxon>
        <taxon>Lysobacterales</taxon>
        <taxon>Rhodanobacteraceae</taxon>
        <taxon>Rhodanobacter</taxon>
    </lineage>
</organism>
<dbReference type="Proteomes" id="UP001549251">
    <property type="component" value="Unassembled WGS sequence"/>
</dbReference>